<keyword evidence="3" id="KW-1185">Reference proteome</keyword>
<gene>
    <name evidence="2" type="primary">Hypp1101</name>
    <name evidence="2" type="ORF">BLAG_LOCUS13032</name>
</gene>
<organism evidence="2 3">
    <name type="scientific">Branchiostoma lanceolatum</name>
    <name type="common">Common lancelet</name>
    <name type="synonym">Amphioxus lanceolatum</name>
    <dbReference type="NCBI Taxonomy" id="7740"/>
    <lineage>
        <taxon>Eukaryota</taxon>
        <taxon>Metazoa</taxon>
        <taxon>Chordata</taxon>
        <taxon>Cephalochordata</taxon>
        <taxon>Leptocardii</taxon>
        <taxon>Amphioxiformes</taxon>
        <taxon>Branchiostomatidae</taxon>
        <taxon>Branchiostoma</taxon>
    </lineage>
</organism>
<evidence type="ECO:0000313" key="2">
    <source>
        <dbReference type="EMBL" id="CAH1253161.1"/>
    </source>
</evidence>
<accession>A0A8K0ELK0</accession>
<feature type="region of interest" description="Disordered" evidence="1">
    <location>
        <begin position="1"/>
        <end position="24"/>
    </location>
</feature>
<name>A0A8K0ELK0_BRALA</name>
<dbReference type="EMBL" id="OV696687">
    <property type="protein sequence ID" value="CAH1253161.1"/>
    <property type="molecule type" value="Genomic_DNA"/>
</dbReference>
<evidence type="ECO:0000313" key="3">
    <source>
        <dbReference type="Proteomes" id="UP000838412"/>
    </source>
</evidence>
<protein>
    <submittedName>
        <fullName evidence="2">Hypp1101 protein</fullName>
    </submittedName>
</protein>
<dbReference type="Proteomes" id="UP000838412">
    <property type="component" value="Chromosome 2"/>
</dbReference>
<dbReference type="AlphaFoldDB" id="A0A8K0ELK0"/>
<reference evidence="2" key="1">
    <citation type="submission" date="2022-01" db="EMBL/GenBank/DDBJ databases">
        <authorList>
            <person name="Braso-Vives M."/>
        </authorList>
    </citation>
    <scope>NUCLEOTIDE SEQUENCE</scope>
</reference>
<evidence type="ECO:0000256" key="1">
    <source>
        <dbReference type="SAM" id="MobiDB-lite"/>
    </source>
</evidence>
<sequence length="183" mass="20260">MLPKTVSPVAHSGNSPPPLISGDGFSRRPLLITSYFQRNTGPAEHRTLFGSPDPPLVPSASLRVSLGSSARVIPAPSTSSRSELQQLFNDNTFAYSLWVERIRIRVLFLARNCVLWKGTRHDFPHSTQVENGYLTSVGEVKGSGRRDMGPAFQYRALDTIDNNPPLMRVWQEDRGVGGRLESD</sequence>
<proteinExistence type="predicted"/>